<name>A0A0B7INS1_9FLAO</name>
<feature type="domain" description="Rho termination factor-like N-terminal" evidence="2">
    <location>
        <begin position="6"/>
        <end position="48"/>
    </location>
</feature>
<gene>
    <name evidence="3" type="ORF">CCAN11_2330030</name>
</gene>
<proteinExistence type="predicted"/>
<dbReference type="InterPro" id="IPR011112">
    <property type="entry name" value="Rho-like_N"/>
</dbReference>
<dbReference type="Gene3D" id="1.10.720.10">
    <property type="match status" value="1"/>
</dbReference>
<evidence type="ECO:0000313" key="3">
    <source>
        <dbReference type="EMBL" id="CEN51638.1"/>
    </source>
</evidence>
<protein>
    <recommendedName>
        <fullName evidence="2">Rho termination factor-like N-terminal domain-containing protein</fullName>
    </recommendedName>
</protein>
<dbReference type="SUPFAM" id="SSF68912">
    <property type="entry name" value="Rho N-terminal domain-like"/>
    <property type="match status" value="1"/>
</dbReference>
<dbReference type="SMART" id="SM00959">
    <property type="entry name" value="Rho_N"/>
    <property type="match status" value="1"/>
</dbReference>
<evidence type="ECO:0000313" key="4">
    <source>
        <dbReference type="Proteomes" id="UP000039370"/>
    </source>
</evidence>
<dbReference type="Pfam" id="PF07498">
    <property type="entry name" value="Rho_N"/>
    <property type="match status" value="1"/>
</dbReference>
<organism evidence="3 4">
    <name type="scientific">Capnocytophaga canimorsus</name>
    <dbReference type="NCBI Taxonomy" id="28188"/>
    <lineage>
        <taxon>Bacteria</taxon>
        <taxon>Pseudomonadati</taxon>
        <taxon>Bacteroidota</taxon>
        <taxon>Flavobacteriia</taxon>
        <taxon>Flavobacteriales</taxon>
        <taxon>Flavobacteriaceae</taxon>
        <taxon>Capnocytophaga</taxon>
    </lineage>
</organism>
<dbReference type="GO" id="GO:0006353">
    <property type="term" value="P:DNA-templated transcription termination"/>
    <property type="evidence" value="ECO:0007669"/>
    <property type="project" value="InterPro"/>
</dbReference>
<sequence length="88" mass="10161">MFEIIDLKSMRLSELQEIAQKMKISKFRSFNKLDLIYQILDYQAANPDTLKTEKKAVTPTTSEENSEVQPAGKAPKTRNFERNRGNKP</sequence>
<dbReference type="Proteomes" id="UP000039370">
    <property type="component" value="Unassembled WGS sequence"/>
</dbReference>
<reference evidence="4" key="1">
    <citation type="submission" date="2015-01" db="EMBL/GenBank/DDBJ databases">
        <authorList>
            <person name="MANFREDI Pablo"/>
        </authorList>
    </citation>
    <scope>NUCLEOTIDE SEQUENCE [LARGE SCALE GENOMIC DNA]</scope>
    <source>
        <strain evidence="4">Cc11</strain>
    </source>
</reference>
<dbReference type="AlphaFoldDB" id="A0A0B7INS1"/>
<dbReference type="InterPro" id="IPR036269">
    <property type="entry name" value="Rho_N_sf"/>
</dbReference>
<evidence type="ECO:0000256" key="1">
    <source>
        <dbReference type="SAM" id="MobiDB-lite"/>
    </source>
</evidence>
<feature type="compositionally biased region" description="Basic and acidic residues" evidence="1">
    <location>
        <begin position="78"/>
        <end position="88"/>
    </location>
</feature>
<accession>A0A0B7INS1</accession>
<feature type="region of interest" description="Disordered" evidence="1">
    <location>
        <begin position="48"/>
        <end position="88"/>
    </location>
</feature>
<evidence type="ECO:0000259" key="2">
    <source>
        <dbReference type="SMART" id="SM00959"/>
    </source>
</evidence>
<dbReference type="EMBL" id="CDOK01000150">
    <property type="protein sequence ID" value="CEN51638.1"/>
    <property type="molecule type" value="Genomic_DNA"/>
</dbReference>